<dbReference type="EMBL" id="CP038267">
    <property type="protein sequence ID" value="QBR94181.1"/>
    <property type="molecule type" value="Genomic_DNA"/>
</dbReference>
<keyword evidence="1" id="KW-0472">Membrane</keyword>
<dbReference type="OrthoDB" id="677174at2"/>
<dbReference type="RefSeq" id="WP_135080329.1">
    <property type="nucleotide sequence ID" value="NZ_CP038267.1"/>
</dbReference>
<gene>
    <name evidence="2" type="ORF">EXE57_19235</name>
</gene>
<feature type="transmembrane region" description="Helical" evidence="1">
    <location>
        <begin position="6"/>
        <end position="25"/>
    </location>
</feature>
<dbReference type="AlphaFoldDB" id="A0A4P7GQQ8"/>
<keyword evidence="1" id="KW-0812">Transmembrane</keyword>
<feature type="transmembrane region" description="Helical" evidence="1">
    <location>
        <begin position="32"/>
        <end position="50"/>
    </location>
</feature>
<proteinExistence type="predicted"/>
<keyword evidence="3" id="KW-1185">Reference proteome</keyword>
<evidence type="ECO:0000313" key="3">
    <source>
        <dbReference type="Proteomes" id="UP000294894"/>
    </source>
</evidence>
<reference evidence="2 3" key="1">
    <citation type="submission" date="2019-03" db="EMBL/GenBank/DDBJ databases">
        <title>Three New Species of Nocardioides, Nocardioides euryhalodurans sp. nov., Nocardioides seonyuensis sp. nov. and Nocardioides eburneoflavus sp. nov., Iolated from Soil.</title>
        <authorList>
            <person name="Roh S.G."/>
            <person name="Lee C."/>
            <person name="Kim M.-K."/>
            <person name="Kim S.B."/>
        </authorList>
    </citation>
    <scope>NUCLEOTIDE SEQUENCE [LARGE SCALE GENOMIC DNA]</scope>
    <source>
        <strain evidence="2 3">MMS17-SY117</strain>
    </source>
</reference>
<name>A0A4P7GQQ8_9ACTN</name>
<keyword evidence="1" id="KW-1133">Transmembrane helix</keyword>
<organism evidence="2 3">
    <name type="scientific">Nocardioides euryhalodurans</name>
    <dbReference type="NCBI Taxonomy" id="2518370"/>
    <lineage>
        <taxon>Bacteria</taxon>
        <taxon>Bacillati</taxon>
        <taxon>Actinomycetota</taxon>
        <taxon>Actinomycetes</taxon>
        <taxon>Propionibacteriales</taxon>
        <taxon>Nocardioidaceae</taxon>
        <taxon>Nocardioides</taxon>
    </lineage>
</organism>
<evidence type="ECO:0008006" key="4">
    <source>
        <dbReference type="Google" id="ProtNLM"/>
    </source>
</evidence>
<sequence>MEWLSDTWLDLLGWLGSALLVVSLLQTRVLRFRILNLAACLSLVLFNALIEVWPMVAMNVATSTINVFFLTRLLRDRHDESAFHVLQVEPRDAYFQHFLVVHAADIEKFHPAFHGTEPDDLAFQVEKGDETVGVVLIRREGDIAQVQLDYVTPRFRDFSPGEFVWRRTPRLRERGFRKVVTPVGMVNPYYDRLGHGFRREGDAYVLDL</sequence>
<evidence type="ECO:0000313" key="2">
    <source>
        <dbReference type="EMBL" id="QBR94181.1"/>
    </source>
</evidence>
<dbReference type="InterPro" id="IPR016181">
    <property type="entry name" value="Acyl_CoA_acyltransferase"/>
</dbReference>
<dbReference type="SUPFAM" id="SSF55729">
    <property type="entry name" value="Acyl-CoA N-acyltransferases (Nat)"/>
    <property type="match status" value="1"/>
</dbReference>
<accession>A0A4P7GQQ8</accession>
<dbReference type="KEGG" id="noy:EXE57_19235"/>
<dbReference type="Proteomes" id="UP000294894">
    <property type="component" value="Chromosome"/>
</dbReference>
<evidence type="ECO:0000256" key="1">
    <source>
        <dbReference type="SAM" id="Phobius"/>
    </source>
</evidence>
<protein>
    <recommendedName>
        <fullName evidence="4">YgjV family protein</fullName>
    </recommendedName>
</protein>